<sequence>MNVSDFHFDLPDELIARYPLKERSASRLLSLDGLSGQTTHLKFTDLPDLLQPGDLLVFNNTRVIPARLFGQKETGG</sequence>
<keyword evidence="5" id="KW-0413">Isomerase</keyword>
<dbReference type="EMBL" id="DLYI01000248">
    <property type="protein sequence ID" value="HAC29718.1"/>
    <property type="molecule type" value="Genomic_DNA"/>
</dbReference>
<proteinExistence type="predicted"/>
<dbReference type="Proteomes" id="UP000261325">
    <property type="component" value="Unassembled WGS sequence"/>
</dbReference>
<dbReference type="PANTHER" id="PTHR30307:SF0">
    <property type="entry name" value="S-ADENOSYLMETHIONINE:TRNA RIBOSYLTRANSFERASE-ISOMERASE"/>
    <property type="match status" value="1"/>
</dbReference>
<dbReference type="Pfam" id="PF02547">
    <property type="entry name" value="Queuosine_synth"/>
    <property type="match status" value="1"/>
</dbReference>
<dbReference type="PANTHER" id="PTHR30307">
    <property type="entry name" value="S-ADENOSYLMETHIONINE:TRNA RIBOSYLTRANSFERASE-ISOMERASE"/>
    <property type="match status" value="1"/>
</dbReference>
<keyword evidence="2 5" id="KW-0808">Transferase</keyword>
<gene>
    <name evidence="5" type="ORF">DCF82_18225</name>
</gene>
<dbReference type="SUPFAM" id="SSF111337">
    <property type="entry name" value="QueA-like"/>
    <property type="match status" value="1"/>
</dbReference>
<dbReference type="GO" id="GO:0051075">
    <property type="term" value="F:S-adenosylmethionine:tRNA ribosyltransferase-isomerase activity"/>
    <property type="evidence" value="ECO:0007669"/>
    <property type="project" value="TreeGrafter"/>
</dbReference>
<keyword evidence="4" id="KW-0671">Queuosine biosynthesis</keyword>
<dbReference type="InterPro" id="IPR042118">
    <property type="entry name" value="QueA_dom1"/>
</dbReference>
<accession>A0A3B8WQ24</accession>
<dbReference type="InterPro" id="IPR036100">
    <property type="entry name" value="QueA_sf"/>
</dbReference>
<dbReference type="InterPro" id="IPR003699">
    <property type="entry name" value="QueA"/>
</dbReference>
<evidence type="ECO:0000256" key="1">
    <source>
        <dbReference type="ARBA" id="ARBA00022490"/>
    </source>
</evidence>
<reference evidence="5 6" key="1">
    <citation type="journal article" date="2018" name="Nat. Biotechnol.">
        <title>A standardized bacterial taxonomy based on genome phylogeny substantially revises the tree of life.</title>
        <authorList>
            <person name="Parks D.H."/>
            <person name="Chuvochina M."/>
            <person name="Waite D.W."/>
            <person name="Rinke C."/>
            <person name="Skarshewski A."/>
            <person name="Chaumeil P.A."/>
            <person name="Hugenholtz P."/>
        </authorList>
    </citation>
    <scope>NUCLEOTIDE SEQUENCE [LARGE SCALE GENOMIC DNA]</scope>
    <source>
        <strain evidence="5">UBA9049</strain>
    </source>
</reference>
<comment type="caution">
    <text evidence="5">The sequence shown here is derived from an EMBL/GenBank/DDBJ whole genome shotgun (WGS) entry which is preliminary data.</text>
</comment>
<dbReference type="Gene3D" id="2.40.10.240">
    <property type="entry name" value="QueA-like"/>
    <property type="match status" value="1"/>
</dbReference>
<evidence type="ECO:0000256" key="4">
    <source>
        <dbReference type="ARBA" id="ARBA00022785"/>
    </source>
</evidence>
<keyword evidence="3" id="KW-0949">S-adenosyl-L-methionine</keyword>
<feature type="non-terminal residue" evidence="5">
    <location>
        <position position="76"/>
    </location>
</feature>
<keyword evidence="1" id="KW-0963">Cytoplasm</keyword>
<evidence type="ECO:0000313" key="6">
    <source>
        <dbReference type="Proteomes" id="UP000261325"/>
    </source>
</evidence>
<organism evidence="5 6">
    <name type="scientific">Marinobacter nauticus</name>
    <name type="common">Marinobacter hydrocarbonoclasticus</name>
    <name type="synonym">Marinobacter aquaeolei</name>
    <dbReference type="NCBI Taxonomy" id="2743"/>
    <lineage>
        <taxon>Bacteria</taxon>
        <taxon>Pseudomonadati</taxon>
        <taxon>Pseudomonadota</taxon>
        <taxon>Gammaproteobacteria</taxon>
        <taxon>Pseudomonadales</taxon>
        <taxon>Marinobacteraceae</taxon>
        <taxon>Marinobacter</taxon>
    </lineage>
</organism>
<evidence type="ECO:0000313" key="5">
    <source>
        <dbReference type="EMBL" id="HAC29718.1"/>
    </source>
</evidence>
<dbReference type="Gene3D" id="3.40.1780.10">
    <property type="entry name" value="QueA-like"/>
    <property type="match status" value="1"/>
</dbReference>
<dbReference type="AlphaFoldDB" id="A0A3B8WQ24"/>
<protein>
    <submittedName>
        <fullName evidence="5">tRNA preQ1(34) S-adenosylmethionine ribosyltransferase-isomerase QueA</fullName>
    </submittedName>
</protein>
<evidence type="ECO:0000256" key="3">
    <source>
        <dbReference type="ARBA" id="ARBA00022691"/>
    </source>
</evidence>
<name>A0A3B8WQ24_MARNT</name>
<dbReference type="GO" id="GO:0008616">
    <property type="term" value="P:tRNA queuosine(34) biosynthetic process"/>
    <property type="evidence" value="ECO:0007669"/>
    <property type="project" value="UniProtKB-KW"/>
</dbReference>
<evidence type="ECO:0000256" key="2">
    <source>
        <dbReference type="ARBA" id="ARBA00022679"/>
    </source>
</evidence>
<dbReference type="InterPro" id="IPR042119">
    <property type="entry name" value="QueA_dom2"/>
</dbReference>